<keyword evidence="2" id="KW-1185">Reference proteome</keyword>
<name>A0A6V8MHR7_9BACT</name>
<reference evidence="2" key="1">
    <citation type="submission" date="2020-06" db="EMBL/GenBank/DDBJ databases">
        <title>Draft genomic sequence of Geomonas sp. Red330.</title>
        <authorList>
            <person name="Itoh H."/>
            <person name="Zhenxing X."/>
            <person name="Ushijima N."/>
            <person name="Masuda Y."/>
            <person name="Shiratori Y."/>
            <person name="Senoo K."/>
        </authorList>
    </citation>
    <scope>NUCLEOTIDE SEQUENCE [LARGE SCALE GENOMIC DNA]</scope>
    <source>
        <strain evidence="2">Red330</strain>
    </source>
</reference>
<dbReference type="AlphaFoldDB" id="A0A6V8MHR7"/>
<evidence type="ECO:0000313" key="1">
    <source>
        <dbReference type="EMBL" id="GFO59538.1"/>
    </source>
</evidence>
<dbReference type="RefSeq" id="WP_183354359.1">
    <property type="nucleotide sequence ID" value="NZ_BLXX01000004.1"/>
</dbReference>
<gene>
    <name evidence="1" type="ORF">GMST_18630</name>
</gene>
<sequence length="97" mass="11191">MLKQYSVLTKCLAELKNSDLPIIEKLKLEVQLIQTKRILLDQKVEYRVAGVASSEREFNSLYEQIRSACNSGKIKSEIEQIKGHIHQIKDQTLRYAS</sequence>
<organism evidence="1 2">
    <name type="scientific">Geomonas silvestris</name>
    <dbReference type="NCBI Taxonomy" id="2740184"/>
    <lineage>
        <taxon>Bacteria</taxon>
        <taxon>Pseudomonadati</taxon>
        <taxon>Thermodesulfobacteriota</taxon>
        <taxon>Desulfuromonadia</taxon>
        <taxon>Geobacterales</taxon>
        <taxon>Geobacteraceae</taxon>
        <taxon>Geomonas</taxon>
    </lineage>
</organism>
<evidence type="ECO:0000313" key="2">
    <source>
        <dbReference type="Proteomes" id="UP000556026"/>
    </source>
</evidence>
<protein>
    <submittedName>
        <fullName evidence="1">Uncharacterized protein</fullName>
    </submittedName>
</protein>
<proteinExistence type="predicted"/>
<dbReference type="Proteomes" id="UP000556026">
    <property type="component" value="Unassembled WGS sequence"/>
</dbReference>
<comment type="caution">
    <text evidence="1">The sequence shown here is derived from an EMBL/GenBank/DDBJ whole genome shotgun (WGS) entry which is preliminary data.</text>
</comment>
<accession>A0A6V8MHR7</accession>
<dbReference type="EMBL" id="BLXX01000004">
    <property type="protein sequence ID" value="GFO59538.1"/>
    <property type="molecule type" value="Genomic_DNA"/>
</dbReference>